<keyword evidence="2" id="KW-1185">Reference proteome</keyword>
<dbReference type="AlphaFoldDB" id="A0A392V9K7"/>
<evidence type="ECO:0000313" key="1">
    <source>
        <dbReference type="EMBL" id="MCI83535.1"/>
    </source>
</evidence>
<organism evidence="1 2">
    <name type="scientific">Trifolium medium</name>
    <dbReference type="NCBI Taxonomy" id="97028"/>
    <lineage>
        <taxon>Eukaryota</taxon>
        <taxon>Viridiplantae</taxon>
        <taxon>Streptophyta</taxon>
        <taxon>Embryophyta</taxon>
        <taxon>Tracheophyta</taxon>
        <taxon>Spermatophyta</taxon>
        <taxon>Magnoliopsida</taxon>
        <taxon>eudicotyledons</taxon>
        <taxon>Gunneridae</taxon>
        <taxon>Pentapetalae</taxon>
        <taxon>rosids</taxon>
        <taxon>fabids</taxon>
        <taxon>Fabales</taxon>
        <taxon>Fabaceae</taxon>
        <taxon>Papilionoideae</taxon>
        <taxon>50 kb inversion clade</taxon>
        <taxon>NPAAA clade</taxon>
        <taxon>Hologalegina</taxon>
        <taxon>IRL clade</taxon>
        <taxon>Trifolieae</taxon>
        <taxon>Trifolium</taxon>
    </lineage>
</organism>
<name>A0A392V9K7_9FABA</name>
<sequence length="35" mass="3913">MADIVEEDESEKVEIILKTIGPAPTSRLRVPSFIK</sequence>
<dbReference type="EMBL" id="LXQA011069433">
    <property type="protein sequence ID" value="MCI83535.1"/>
    <property type="molecule type" value="Genomic_DNA"/>
</dbReference>
<evidence type="ECO:0000313" key="2">
    <source>
        <dbReference type="Proteomes" id="UP000265520"/>
    </source>
</evidence>
<proteinExistence type="predicted"/>
<dbReference type="Proteomes" id="UP000265520">
    <property type="component" value="Unassembled WGS sequence"/>
</dbReference>
<feature type="non-terminal residue" evidence="1">
    <location>
        <position position="35"/>
    </location>
</feature>
<accession>A0A392V9K7</accession>
<comment type="caution">
    <text evidence="1">The sequence shown here is derived from an EMBL/GenBank/DDBJ whole genome shotgun (WGS) entry which is preliminary data.</text>
</comment>
<reference evidence="1 2" key="1">
    <citation type="journal article" date="2018" name="Front. Plant Sci.">
        <title>Red Clover (Trifolium pratense) and Zigzag Clover (T. medium) - A Picture of Genomic Similarities and Differences.</title>
        <authorList>
            <person name="Dluhosova J."/>
            <person name="Istvanek J."/>
            <person name="Nedelnik J."/>
            <person name="Repkova J."/>
        </authorList>
    </citation>
    <scope>NUCLEOTIDE SEQUENCE [LARGE SCALE GENOMIC DNA]</scope>
    <source>
        <strain evidence="2">cv. 10/8</strain>
        <tissue evidence="1">Leaf</tissue>
    </source>
</reference>
<protein>
    <submittedName>
        <fullName evidence="1">Uncharacterized protein</fullName>
    </submittedName>
</protein>